<evidence type="ECO:0008006" key="4">
    <source>
        <dbReference type="Google" id="ProtNLM"/>
    </source>
</evidence>
<dbReference type="EMBL" id="MU250595">
    <property type="protein sequence ID" value="KAG7439432.1"/>
    <property type="molecule type" value="Genomic_DNA"/>
</dbReference>
<feature type="signal peptide" evidence="1">
    <location>
        <begin position="1"/>
        <end position="15"/>
    </location>
</feature>
<name>A0A9P8AM25_9AGAR</name>
<dbReference type="GeneID" id="66104380"/>
<comment type="caution">
    <text evidence="2">The sequence shown here is derived from an EMBL/GenBank/DDBJ whole genome shotgun (WGS) entry which is preliminary data.</text>
</comment>
<evidence type="ECO:0000256" key="1">
    <source>
        <dbReference type="SAM" id="SignalP"/>
    </source>
</evidence>
<keyword evidence="1" id="KW-0732">Signal</keyword>
<organism evidence="2 3">
    <name type="scientific">Guyanagaster necrorhizus</name>
    <dbReference type="NCBI Taxonomy" id="856835"/>
    <lineage>
        <taxon>Eukaryota</taxon>
        <taxon>Fungi</taxon>
        <taxon>Dikarya</taxon>
        <taxon>Basidiomycota</taxon>
        <taxon>Agaricomycotina</taxon>
        <taxon>Agaricomycetes</taxon>
        <taxon>Agaricomycetidae</taxon>
        <taxon>Agaricales</taxon>
        <taxon>Marasmiineae</taxon>
        <taxon>Physalacriaceae</taxon>
        <taxon>Guyanagaster</taxon>
    </lineage>
</organism>
<accession>A0A9P8AM25</accession>
<protein>
    <recommendedName>
        <fullName evidence="4">Secreted protein</fullName>
    </recommendedName>
</protein>
<sequence>MSISMLLFCYGCGSTDVTLAPRAVCECGAFWCLQRCLEVVRGFEYFPTNEEPKIVSPVLPKAYHRRPTCSTRVSRLLSKPRPGNSISRSMERRYSRTHISPRPHCSYRSSFHVPILTGDQRQDTGLYTAAGPIHSSG</sequence>
<evidence type="ECO:0000313" key="3">
    <source>
        <dbReference type="Proteomes" id="UP000812287"/>
    </source>
</evidence>
<dbReference type="AlphaFoldDB" id="A0A9P8AM25"/>
<keyword evidence="3" id="KW-1185">Reference proteome</keyword>
<proteinExistence type="predicted"/>
<dbReference type="RefSeq" id="XP_043032932.1">
    <property type="nucleotide sequence ID" value="XM_043182084.1"/>
</dbReference>
<evidence type="ECO:0000313" key="2">
    <source>
        <dbReference type="EMBL" id="KAG7439432.1"/>
    </source>
</evidence>
<reference evidence="2" key="1">
    <citation type="submission" date="2020-11" db="EMBL/GenBank/DDBJ databases">
        <title>Adaptations for nitrogen fixation in a non-lichenized fungal sporocarp promotes dispersal by wood-feeding termites.</title>
        <authorList>
            <consortium name="DOE Joint Genome Institute"/>
            <person name="Koch R.A."/>
            <person name="Yoon G."/>
            <person name="Arayal U."/>
            <person name="Lail K."/>
            <person name="Amirebrahimi M."/>
            <person name="Labutti K."/>
            <person name="Lipzen A."/>
            <person name="Riley R."/>
            <person name="Barry K."/>
            <person name="Henrissat B."/>
            <person name="Grigoriev I.V."/>
            <person name="Herr J.R."/>
            <person name="Aime M.C."/>
        </authorList>
    </citation>
    <scope>NUCLEOTIDE SEQUENCE</scope>
    <source>
        <strain evidence="2">MCA 3950</strain>
    </source>
</reference>
<dbReference type="Proteomes" id="UP000812287">
    <property type="component" value="Unassembled WGS sequence"/>
</dbReference>
<gene>
    <name evidence="2" type="ORF">BT62DRAFT_737096</name>
</gene>
<feature type="chain" id="PRO_5040255460" description="Secreted protein" evidence="1">
    <location>
        <begin position="16"/>
        <end position="137"/>
    </location>
</feature>